<comment type="catalytic activity">
    <reaction evidence="1">
        <text>ATP + protein L-histidine = ADP + protein N-phospho-L-histidine.</text>
        <dbReference type="EC" id="2.7.13.3"/>
    </reaction>
</comment>
<dbReference type="InterPro" id="IPR004358">
    <property type="entry name" value="Sig_transdc_His_kin-like_C"/>
</dbReference>
<dbReference type="SMART" id="SM00387">
    <property type="entry name" value="HATPase_c"/>
    <property type="match status" value="1"/>
</dbReference>
<keyword evidence="4" id="KW-1003">Cell membrane</keyword>
<dbReference type="PROSITE" id="PS50110">
    <property type="entry name" value="RESPONSE_REGULATORY"/>
    <property type="match status" value="1"/>
</dbReference>
<dbReference type="Pfam" id="PF21623">
    <property type="entry name" value="HK_sensor_dom_bact"/>
    <property type="match status" value="1"/>
</dbReference>
<dbReference type="GO" id="GO:0005886">
    <property type="term" value="C:plasma membrane"/>
    <property type="evidence" value="ECO:0007669"/>
    <property type="project" value="UniProtKB-SubCell"/>
</dbReference>
<keyword evidence="15" id="KW-0472">Membrane</keyword>
<feature type="transmembrane region" description="Helical" evidence="15">
    <location>
        <begin position="12"/>
        <end position="31"/>
    </location>
</feature>
<keyword evidence="11 15" id="KW-1133">Transmembrane helix</keyword>
<accession>A0A933RYV7</accession>
<keyword evidence="10" id="KW-0067">ATP-binding</keyword>
<dbReference type="SMART" id="SM00388">
    <property type="entry name" value="HisKA"/>
    <property type="match status" value="1"/>
</dbReference>
<organism evidence="20 21">
    <name type="scientific">Rhodopseudomonas palustris</name>
    <dbReference type="NCBI Taxonomy" id="1076"/>
    <lineage>
        <taxon>Bacteria</taxon>
        <taxon>Pseudomonadati</taxon>
        <taxon>Pseudomonadota</taxon>
        <taxon>Alphaproteobacteria</taxon>
        <taxon>Hyphomicrobiales</taxon>
        <taxon>Nitrobacteraceae</taxon>
        <taxon>Rhodopseudomonas</taxon>
    </lineage>
</organism>
<evidence type="ECO:0000313" key="20">
    <source>
        <dbReference type="EMBL" id="MBI5128988.1"/>
    </source>
</evidence>
<feature type="region of interest" description="Disordered" evidence="14">
    <location>
        <begin position="901"/>
        <end position="920"/>
    </location>
</feature>
<dbReference type="Gene3D" id="3.40.50.2300">
    <property type="match status" value="1"/>
</dbReference>
<dbReference type="Gene3D" id="3.30.565.10">
    <property type="entry name" value="Histidine kinase-like ATPase, C-terminal domain"/>
    <property type="match status" value="1"/>
</dbReference>
<dbReference type="PROSITE" id="PS50113">
    <property type="entry name" value="PAC"/>
    <property type="match status" value="1"/>
</dbReference>
<evidence type="ECO:0000256" key="12">
    <source>
        <dbReference type="ARBA" id="ARBA00023012"/>
    </source>
</evidence>
<dbReference type="Proteomes" id="UP000782519">
    <property type="component" value="Unassembled WGS sequence"/>
</dbReference>
<dbReference type="PROSITE" id="PS51257">
    <property type="entry name" value="PROKAR_LIPOPROTEIN"/>
    <property type="match status" value="1"/>
</dbReference>
<dbReference type="SUPFAM" id="SSF47384">
    <property type="entry name" value="Homodimeric domain of signal transducing histidine kinase"/>
    <property type="match status" value="1"/>
</dbReference>
<dbReference type="PROSITE" id="PS50109">
    <property type="entry name" value="HIS_KIN"/>
    <property type="match status" value="1"/>
</dbReference>
<comment type="caution">
    <text evidence="20">The sequence shown here is derived from an EMBL/GenBank/DDBJ whole genome shotgun (WGS) entry which is preliminary data.</text>
</comment>
<evidence type="ECO:0000259" key="16">
    <source>
        <dbReference type="PROSITE" id="PS50109"/>
    </source>
</evidence>
<comment type="subcellular location">
    <subcellularLocation>
        <location evidence="2">Cell membrane</location>
        <topology evidence="2">Multi-pass membrane protein</topology>
    </subcellularLocation>
</comment>
<evidence type="ECO:0000256" key="5">
    <source>
        <dbReference type="ARBA" id="ARBA00022553"/>
    </source>
</evidence>
<dbReference type="Gene3D" id="3.30.450.20">
    <property type="entry name" value="PAS domain"/>
    <property type="match status" value="2"/>
</dbReference>
<evidence type="ECO:0000259" key="17">
    <source>
        <dbReference type="PROSITE" id="PS50110"/>
    </source>
</evidence>
<dbReference type="SUPFAM" id="SSF103190">
    <property type="entry name" value="Sensory domain-like"/>
    <property type="match status" value="1"/>
</dbReference>
<dbReference type="InterPro" id="IPR036890">
    <property type="entry name" value="HATPase_C_sf"/>
</dbReference>
<evidence type="ECO:0000256" key="4">
    <source>
        <dbReference type="ARBA" id="ARBA00022475"/>
    </source>
</evidence>
<dbReference type="PANTHER" id="PTHR43065:SF49">
    <property type="entry name" value="HISTIDINE KINASE"/>
    <property type="match status" value="1"/>
</dbReference>
<keyword evidence="6" id="KW-0808">Transferase</keyword>
<dbReference type="InterPro" id="IPR003594">
    <property type="entry name" value="HATPase_dom"/>
</dbReference>
<dbReference type="InterPro" id="IPR011006">
    <property type="entry name" value="CheY-like_superfamily"/>
</dbReference>
<dbReference type="Pfam" id="PF00672">
    <property type="entry name" value="HAMP"/>
    <property type="match status" value="1"/>
</dbReference>
<dbReference type="InterPro" id="IPR003660">
    <property type="entry name" value="HAMP_dom"/>
</dbReference>
<dbReference type="SMART" id="SM00448">
    <property type="entry name" value="REC"/>
    <property type="match status" value="1"/>
</dbReference>
<evidence type="ECO:0000256" key="10">
    <source>
        <dbReference type="ARBA" id="ARBA00022840"/>
    </source>
</evidence>
<dbReference type="Pfam" id="PF02518">
    <property type="entry name" value="HATPase_c"/>
    <property type="match status" value="1"/>
</dbReference>
<feature type="modified residue" description="4-aspartylphosphate" evidence="13">
    <location>
        <position position="835"/>
    </location>
</feature>
<dbReference type="GO" id="GO:0000155">
    <property type="term" value="F:phosphorelay sensor kinase activity"/>
    <property type="evidence" value="ECO:0007669"/>
    <property type="project" value="InterPro"/>
</dbReference>
<feature type="transmembrane region" description="Helical" evidence="15">
    <location>
        <begin position="322"/>
        <end position="346"/>
    </location>
</feature>
<dbReference type="PROSITE" id="PS50885">
    <property type="entry name" value="HAMP"/>
    <property type="match status" value="1"/>
</dbReference>
<evidence type="ECO:0000256" key="8">
    <source>
        <dbReference type="ARBA" id="ARBA00022741"/>
    </source>
</evidence>
<dbReference type="SUPFAM" id="SSF52172">
    <property type="entry name" value="CheY-like"/>
    <property type="match status" value="1"/>
</dbReference>
<reference evidence="20" key="1">
    <citation type="submission" date="2020-07" db="EMBL/GenBank/DDBJ databases">
        <title>Huge and variable diversity of episymbiotic CPR bacteria and DPANN archaea in groundwater ecosystems.</title>
        <authorList>
            <person name="He C.Y."/>
            <person name="Keren R."/>
            <person name="Whittaker M."/>
            <person name="Farag I.F."/>
            <person name="Doudna J."/>
            <person name="Cate J.H.D."/>
            <person name="Banfield J.F."/>
        </authorList>
    </citation>
    <scope>NUCLEOTIDE SEQUENCE</scope>
    <source>
        <strain evidence="20">NC_groundwater_1818_Pr3_B-0.1um_66_35</strain>
    </source>
</reference>
<evidence type="ECO:0000256" key="11">
    <source>
        <dbReference type="ARBA" id="ARBA00022989"/>
    </source>
</evidence>
<dbReference type="Gene3D" id="6.10.340.10">
    <property type="match status" value="1"/>
</dbReference>
<dbReference type="InterPro" id="IPR003661">
    <property type="entry name" value="HisK_dim/P_dom"/>
</dbReference>
<dbReference type="GO" id="GO:0005524">
    <property type="term" value="F:ATP binding"/>
    <property type="evidence" value="ECO:0007669"/>
    <property type="project" value="UniProtKB-KW"/>
</dbReference>
<evidence type="ECO:0000313" key="21">
    <source>
        <dbReference type="Proteomes" id="UP000782519"/>
    </source>
</evidence>
<dbReference type="Gene3D" id="1.10.287.130">
    <property type="match status" value="1"/>
</dbReference>
<protein>
    <recommendedName>
        <fullName evidence="3">histidine kinase</fullName>
        <ecNumber evidence="3">2.7.13.3</ecNumber>
    </recommendedName>
</protein>
<evidence type="ECO:0000256" key="1">
    <source>
        <dbReference type="ARBA" id="ARBA00000085"/>
    </source>
</evidence>
<dbReference type="InterPro" id="IPR000700">
    <property type="entry name" value="PAS-assoc_C"/>
</dbReference>
<evidence type="ECO:0000256" key="6">
    <source>
        <dbReference type="ARBA" id="ARBA00022679"/>
    </source>
</evidence>
<evidence type="ECO:0000256" key="14">
    <source>
        <dbReference type="SAM" id="MobiDB-lite"/>
    </source>
</evidence>
<evidence type="ECO:0000259" key="19">
    <source>
        <dbReference type="PROSITE" id="PS50885"/>
    </source>
</evidence>
<dbReference type="SUPFAM" id="SSF55785">
    <property type="entry name" value="PYP-like sensor domain (PAS domain)"/>
    <property type="match status" value="1"/>
</dbReference>
<dbReference type="InterPro" id="IPR001789">
    <property type="entry name" value="Sig_transdc_resp-reg_receiver"/>
</dbReference>
<proteinExistence type="predicted"/>
<dbReference type="PANTHER" id="PTHR43065">
    <property type="entry name" value="SENSOR HISTIDINE KINASE"/>
    <property type="match status" value="1"/>
</dbReference>
<feature type="domain" description="PAC" evidence="18">
    <location>
        <begin position="478"/>
        <end position="531"/>
    </location>
</feature>
<dbReference type="CDD" id="cd00082">
    <property type="entry name" value="HisKA"/>
    <property type="match status" value="1"/>
</dbReference>
<keyword evidence="5 13" id="KW-0597">Phosphoprotein</keyword>
<dbReference type="SUPFAM" id="SSF158472">
    <property type="entry name" value="HAMP domain-like"/>
    <property type="match status" value="1"/>
</dbReference>
<dbReference type="PRINTS" id="PR00344">
    <property type="entry name" value="BCTRLSENSOR"/>
</dbReference>
<evidence type="ECO:0000259" key="18">
    <source>
        <dbReference type="PROSITE" id="PS50113"/>
    </source>
</evidence>
<dbReference type="InterPro" id="IPR048760">
    <property type="entry name" value="VP0354-like_sensor_dom"/>
</dbReference>
<evidence type="ECO:0000256" key="15">
    <source>
        <dbReference type="SAM" id="Phobius"/>
    </source>
</evidence>
<dbReference type="EMBL" id="JACRJB010000015">
    <property type="protein sequence ID" value="MBI5128988.1"/>
    <property type="molecule type" value="Genomic_DNA"/>
</dbReference>
<name>A0A933RYV7_RHOPL</name>
<dbReference type="InterPro" id="IPR036097">
    <property type="entry name" value="HisK_dim/P_sf"/>
</dbReference>
<dbReference type="Pfam" id="PF00512">
    <property type="entry name" value="HisKA"/>
    <property type="match status" value="1"/>
</dbReference>
<dbReference type="InterPro" id="IPR005467">
    <property type="entry name" value="His_kinase_dom"/>
</dbReference>
<evidence type="ECO:0000256" key="2">
    <source>
        <dbReference type="ARBA" id="ARBA00004651"/>
    </source>
</evidence>
<dbReference type="AlphaFoldDB" id="A0A933RYV7"/>
<evidence type="ECO:0000256" key="9">
    <source>
        <dbReference type="ARBA" id="ARBA00022777"/>
    </source>
</evidence>
<dbReference type="InterPro" id="IPR029151">
    <property type="entry name" value="Sensor-like_sf"/>
</dbReference>
<sequence length="920" mass="99801">MHRRLSLSTRLMIAIVPLVLLTAGCVGYLGYRNLAAVAIGRNLASLDASARSQTVELSNLVKNVRADVKGFRSIVGIEEVIALSRDPSLQTLGGRTLTEWRARIGHRFAGELEAKPALMKYRLIGVADGGREVIRVERRPNGEVRVVPDDELQRKGERDFFEQGIRAAPDEIVISPAELNQDYGVISEPHTPVVRVSAPLFAEDGTRFGVLVANIDLSGAFRQLTRLARQGVIVYVVNDRGDYLLHPDKSREFGFEWGRPSRIQDDFPSLGAAVAGREQKTAIVEDRTGAPFGVALEHADGVRLSVLAVLPQQNILDAIGAAWLNSSVIGGSVAVLIAVLLGIVLARTMTRPLSQMTKAVTEFSEDKPLRMPVNAGGEIGLLARAFDRMVQEVSATNVALRHEKETFDSIMTTMAECVVLFGRNGRVVYQNRANLELVDSLDMNENPDAYILYTADGTTQLPFKDWPYARVMRGETVDSFEVVCRAHSSGKSVDLMGSARPIWDATGVQAGAVVVFRDVTEIRATEHRLHQAQKLEAIGQLTGGVAHDFNNMLTVISGTAEILLEELKDKPDLVSIARMIEQAAGRGADLTRQLLAFARKQPLQPRNVDVNQIVLDAEKLLRATIGEHIEIEVQLQQDLEAAQIDPSLLSSALLNLAVNARDAMPKGGKLLLETSTAMLDQSYALQNPDVPPGHYVMIAVSDTGTGIPANLRDKVFEPFFTTKGISKGTGLGLSMVYGFVKQSGGHVKLYSEEGHGTTVKLYLPFADACADTEVPAAPVEGGRETILLVEDDELVRKFAIAQLDGLGYRTIAVCDGPAALQEARRGTPFDLLFTDVIMPGGLNGPQVADAIARIRPVKVLYTSGYTENAIVHHGRLDPGVRLLAKPYRRADMARMVRSALGDPDHVPTDDAAPTCASVAG</sequence>
<feature type="domain" description="Histidine kinase" evidence="16">
    <location>
        <begin position="544"/>
        <end position="767"/>
    </location>
</feature>
<dbReference type="Pfam" id="PF00072">
    <property type="entry name" value="Response_reg"/>
    <property type="match status" value="1"/>
</dbReference>
<keyword evidence="8" id="KW-0547">Nucleotide-binding</keyword>
<gene>
    <name evidence="20" type="ORF">HZA66_06070</name>
</gene>
<dbReference type="SMART" id="SM00304">
    <property type="entry name" value="HAMP"/>
    <property type="match status" value="1"/>
</dbReference>
<feature type="domain" description="HAMP" evidence="19">
    <location>
        <begin position="347"/>
        <end position="398"/>
    </location>
</feature>
<feature type="domain" description="Response regulatory" evidence="17">
    <location>
        <begin position="785"/>
        <end position="900"/>
    </location>
</feature>
<keyword evidence="7 15" id="KW-0812">Transmembrane</keyword>
<evidence type="ECO:0000256" key="7">
    <source>
        <dbReference type="ARBA" id="ARBA00022692"/>
    </source>
</evidence>
<keyword evidence="12" id="KW-0902">Two-component regulatory system</keyword>
<evidence type="ECO:0000256" key="13">
    <source>
        <dbReference type="PROSITE-ProRule" id="PRU00169"/>
    </source>
</evidence>
<dbReference type="CDD" id="cd06225">
    <property type="entry name" value="HAMP"/>
    <property type="match status" value="1"/>
</dbReference>
<dbReference type="InterPro" id="IPR035965">
    <property type="entry name" value="PAS-like_dom_sf"/>
</dbReference>
<keyword evidence="9" id="KW-0418">Kinase</keyword>
<dbReference type="EC" id="2.7.13.3" evidence="3"/>
<evidence type="ECO:0000256" key="3">
    <source>
        <dbReference type="ARBA" id="ARBA00012438"/>
    </source>
</evidence>
<dbReference type="SUPFAM" id="SSF55874">
    <property type="entry name" value="ATPase domain of HSP90 chaperone/DNA topoisomerase II/histidine kinase"/>
    <property type="match status" value="1"/>
</dbReference>